<proteinExistence type="predicted"/>
<organism evidence="1 2">
    <name type="scientific">Tritrichomonas musculus</name>
    <dbReference type="NCBI Taxonomy" id="1915356"/>
    <lineage>
        <taxon>Eukaryota</taxon>
        <taxon>Metamonada</taxon>
        <taxon>Parabasalia</taxon>
        <taxon>Tritrichomonadida</taxon>
        <taxon>Tritrichomonadidae</taxon>
        <taxon>Tritrichomonas</taxon>
    </lineage>
</organism>
<dbReference type="Proteomes" id="UP001470230">
    <property type="component" value="Unassembled WGS sequence"/>
</dbReference>
<gene>
    <name evidence="1" type="ORF">M9Y10_044331</name>
</gene>
<name>A0ABR2K281_9EUKA</name>
<keyword evidence="2" id="KW-1185">Reference proteome</keyword>
<dbReference type="EMBL" id="JAPFFF010000008">
    <property type="protein sequence ID" value="KAK8885202.1"/>
    <property type="molecule type" value="Genomic_DNA"/>
</dbReference>
<evidence type="ECO:0000313" key="2">
    <source>
        <dbReference type="Proteomes" id="UP001470230"/>
    </source>
</evidence>
<reference evidence="1 2" key="1">
    <citation type="submission" date="2024-04" db="EMBL/GenBank/DDBJ databases">
        <title>Tritrichomonas musculus Genome.</title>
        <authorList>
            <person name="Alves-Ferreira E."/>
            <person name="Grigg M."/>
            <person name="Lorenzi H."/>
            <person name="Galac M."/>
        </authorList>
    </citation>
    <scope>NUCLEOTIDE SEQUENCE [LARGE SCALE GENOMIC DNA]</scope>
    <source>
        <strain evidence="1 2">EAF2021</strain>
    </source>
</reference>
<comment type="caution">
    <text evidence="1">The sequence shown here is derived from an EMBL/GenBank/DDBJ whole genome shotgun (WGS) entry which is preliminary data.</text>
</comment>
<accession>A0ABR2K281</accession>
<evidence type="ECO:0000313" key="1">
    <source>
        <dbReference type="EMBL" id="KAK8885202.1"/>
    </source>
</evidence>
<sequence>MNLFCPPQFLWLFQTCQESCPNFNDSQNLKDAIDSLYTETWSNPTSPSGQLLSNSNLYANVAFFVFGIQDSNKLDNANPVDILHKNGYFIRYPRNLFELEFSIQNYLSVTECLMWAYLDRHFPMNEMSPILGKSRYTAVQDSEASICRWISAIVAKHSRLPPLNVIGKQFFGLPYFRIILYHFTMNETLLNIADSKNNNARISFDFCLNYHISLPFNVNEVEQPPLCILCFLCNAIKILVKIKVVRKRPPVITDSIVVRKLNGIQQLRTEVNQLTIRCSKLSDEVNLYSKIVKSRPHSMIAKTRPLSVASVLNKPKVIAKPAPHAEPAPRVSWDPNVVRKAGCLRLKATRENEPNNM</sequence>
<protein>
    <submittedName>
        <fullName evidence="1">Uncharacterized protein</fullName>
    </submittedName>
</protein>